<name>A0ABY4VT94_9BURK</name>
<dbReference type="InterPro" id="IPR003462">
    <property type="entry name" value="ODC_Mu_crystall"/>
</dbReference>
<accession>A0ABY4VT94</accession>
<dbReference type="RefSeq" id="WP_252253275.1">
    <property type="nucleotide sequence ID" value="NZ_CP083438.1"/>
</dbReference>
<organism evidence="1 2">
    <name type="scientific">Cupriavidus gilardii</name>
    <dbReference type="NCBI Taxonomy" id="82541"/>
    <lineage>
        <taxon>Bacteria</taxon>
        <taxon>Pseudomonadati</taxon>
        <taxon>Pseudomonadota</taxon>
        <taxon>Betaproteobacteria</taxon>
        <taxon>Burkholderiales</taxon>
        <taxon>Burkholderiaceae</taxon>
        <taxon>Cupriavidus</taxon>
    </lineage>
</organism>
<evidence type="ECO:0000313" key="2">
    <source>
        <dbReference type="Proteomes" id="UP001056648"/>
    </source>
</evidence>
<gene>
    <name evidence="1" type="ORF">NDR89_10405</name>
</gene>
<dbReference type="Gene3D" id="3.40.50.720">
    <property type="entry name" value="NAD(P)-binding Rossmann-like Domain"/>
    <property type="match status" value="1"/>
</dbReference>
<dbReference type="InterPro" id="IPR036291">
    <property type="entry name" value="NAD(P)-bd_dom_sf"/>
</dbReference>
<sequence length="341" mass="35345">MPTEPIASPTASQTVPPMLLDAAQTAARLPYPELAVAIADMLGELRAGTAMAPPRLALPVGDVTAAAPEGEGTLLVMPARNADLVMTKNITVHPGNPARGLPNILGEVVVADAHTGVRLALLDGPTVTGRRTAAVSLLAAQRFAARPDGGLLIVGAGVQATTHLEAFAAGLPLRRVWLHSRTADKAHALAARARELGLEAEVLESAGEVEAVLGRVSMVVTVTSSRTPVLPDLDAGCWRDDHFIAAVGAFRPDMCELPPALCRGAAQAGRLLADTLFGIEDEAGDLLQAGIDWAAVQPFETAILAADAIRARTGSPLVFKSVGYALWDLAACTLAVRSDRA</sequence>
<dbReference type="Proteomes" id="UP001056648">
    <property type="component" value="Chromosome 2"/>
</dbReference>
<protein>
    <submittedName>
        <fullName evidence="1">Delta(1)-pyrroline-2-carboxylate reductase family protein</fullName>
    </submittedName>
</protein>
<dbReference type="PANTHER" id="PTHR13812">
    <property type="entry name" value="KETIMINE REDUCTASE MU-CRYSTALLIN"/>
    <property type="match status" value="1"/>
</dbReference>
<dbReference type="Pfam" id="PF02423">
    <property type="entry name" value="OCD_Mu_crystall"/>
    <property type="match status" value="1"/>
</dbReference>
<keyword evidence="2" id="KW-1185">Reference proteome</keyword>
<dbReference type="EMBL" id="CP098736">
    <property type="protein sequence ID" value="USE80208.1"/>
    <property type="molecule type" value="Genomic_DNA"/>
</dbReference>
<dbReference type="InterPro" id="IPR023401">
    <property type="entry name" value="ODC_N"/>
</dbReference>
<dbReference type="PIRSF" id="PIRSF001439">
    <property type="entry name" value="CryM"/>
    <property type="match status" value="1"/>
</dbReference>
<reference evidence="1" key="1">
    <citation type="submission" date="2022-06" db="EMBL/GenBank/DDBJ databases">
        <title>Complete genome sequence and characterization of Cupriavidus gilardii QJ1 isolated from contaminating cells.</title>
        <authorList>
            <person name="Qi J."/>
        </authorList>
    </citation>
    <scope>NUCLEOTIDE SEQUENCE</scope>
    <source>
        <strain evidence="1">QJ1</strain>
    </source>
</reference>
<dbReference type="SUPFAM" id="SSF51735">
    <property type="entry name" value="NAD(P)-binding Rossmann-fold domains"/>
    <property type="match status" value="1"/>
</dbReference>
<proteinExistence type="predicted"/>
<dbReference type="PANTHER" id="PTHR13812:SF19">
    <property type="entry name" value="KETIMINE REDUCTASE MU-CRYSTALLIN"/>
    <property type="match status" value="1"/>
</dbReference>
<dbReference type="Gene3D" id="3.30.1780.10">
    <property type="entry name" value="ornithine cyclodeaminase, domain 1"/>
    <property type="match status" value="1"/>
</dbReference>
<evidence type="ECO:0000313" key="1">
    <source>
        <dbReference type="EMBL" id="USE80208.1"/>
    </source>
</evidence>
<dbReference type="NCBIfam" id="NF005603">
    <property type="entry name" value="PRK07340.1"/>
    <property type="match status" value="1"/>
</dbReference>